<dbReference type="HOGENOM" id="CLU_140224_1_0_7"/>
<proteinExistence type="predicted"/>
<dbReference type="Proteomes" id="UP000006055">
    <property type="component" value="Chromosome"/>
</dbReference>
<protein>
    <submittedName>
        <fullName evidence="3">DRTGG domain-containing protein</fullName>
    </submittedName>
</protein>
<dbReference type="InterPro" id="IPR010766">
    <property type="entry name" value="DRTGG"/>
</dbReference>
<name>I4C783_DESTA</name>
<dbReference type="STRING" id="706587.Desti_2748"/>
<keyword evidence="4" id="KW-1185">Reference proteome</keyword>
<dbReference type="Gene3D" id="3.40.1390.20">
    <property type="entry name" value="HprK N-terminal domain-like"/>
    <property type="match status" value="1"/>
</dbReference>
<evidence type="ECO:0000256" key="1">
    <source>
        <dbReference type="ARBA" id="ARBA00011643"/>
    </source>
</evidence>
<evidence type="ECO:0000313" key="4">
    <source>
        <dbReference type="Proteomes" id="UP000006055"/>
    </source>
</evidence>
<sequence>MTLGSIAEALNLSTKTCRSELNREVEGGYVSDLLSDVIAGAREGDLWITLQLHQNIVAVASLNNLAGIVIVGGREPDSDTLKKAEEQSIPLLVTNMTAYELAGRLYEMGIRRQAS</sequence>
<dbReference type="Pfam" id="PF07085">
    <property type="entry name" value="DRTGG"/>
    <property type="match status" value="1"/>
</dbReference>
<gene>
    <name evidence="3" type="ordered locus">Desti_2748</name>
</gene>
<dbReference type="KEGG" id="dti:Desti_2748"/>
<dbReference type="SUPFAM" id="SSF75138">
    <property type="entry name" value="HprK N-terminal domain-like"/>
    <property type="match status" value="1"/>
</dbReference>
<feature type="domain" description="DRTGG" evidence="2">
    <location>
        <begin position="34"/>
        <end position="107"/>
    </location>
</feature>
<dbReference type="EMBL" id="CP003360">
    <property type="protein sequence ID" value="AFM25424.1"/>
    <property type="molecule type" value="Genomic_DNA"/>
</dbReference>
<dbReference type="OrthoDB" id="9800356at2"/>
<comment type="subunit">
    <text evidence="1">Homohexamer.</text>
</comment>
<accession>I4C783</accession>
<evidence type="ECO:0000313" key="3">
    <source>
        <dbReference type="EMBL" id="AFM25424.1"/>
    </source>
</evidence>
<dbReference type="RefSeq" id="WP_014810563.1">
    <property type="nucleotide sequence ID" value="NC_018025.1"/>
</dbReference>
<dbReference type="InterPro" id="IPR028979">
    <property type="entry name" value="Ser_kin/Pase_Hpr-like_N_sf"/>
</dbReference>
<reference evidence="4" key="1">
    <citation type="submission" date="2012-06" db="EMBL/GenBank/DDBJ databases">
        <title>Complete sequence of chromosome of Desulfomonile tiedjei DSM 6799.</title>
        <authorList>
            <person name="Lucas S."/>
            <person name="Copeland A."/>
            <person name="Lapidus A."/>
            <person name="Glavina del Rio T."/>
            <person name="Dalin E."/>
            <person name="Tice H."/>
            <person name="Bruce D."/>
            <person name="Goodwin L."/>
            <person name="Pitluck S."/>
            <person name="Peters L."/>
            <person name="Ovchinnikova G."/>
            <person name="Zeytun A."/>
            <person name="Lu M."/>
            <person name="Kyrpides N."/>
            <person name="Mavromatis K."/>
            <person name="Ivanova N."/>
            <person name="Brettin T."/>
            <person name="Detter J.C."/>
            <person name="Han C."/>
            <person name="Larimer F."/>
            <person name="Land M."/>
            <person name="Hauser L."/>
            <person name="Markowitz V."/>
            <person name="Cheng J.-F."/>
            <person name="Hugenholtz P."/>
            <person name="Woyke T."/>
            <person name="Wu D."/>
            <person name="Spring S."/>
            <person name="Schroeder M."/>
            <person name="Brambilla E."/>
            <person name="Klenk H.-P."/>
            <person name="Eisen J.A."/>
        </authorList>
    </citation>
    <scope>NUCLEOTIDE SEQUENCE [LARGE SCALE GENOMIC DNA]</scope>
    <source>
        <strain evidence="4">ATCC 49306 / DSM 6799 / DCB-1</strain>
    </source>
</reference>
<dbReference type="eggNOG" id="COG4109">
    <property type="taxonomic scope" value="Bacteria"/>
</dbReference>
<dbReference type="AlphaFoldDB" id="I4C783"/>
<organism evidence="3 4">
    <name type="scientific">Desulfomonile tiedjei (strain ATCC 49306 / DSM 6799 / DCB-1)</name>
    <dbReference type="NCBI Taxonomy" id="706587"/>
    <lineage>
        <taxon>Bacteria</taxon>
        <taxon>Pseudomonadati</taxon>
        <taxon>Thermodesulfobacteriota</taxon>
        <taxon>Desulfomonilia</taxon>
        <taxon>Desulfomonilales</taxon>
        <taxon>Desulfomonilaceae</taxon>
        <taxon>Desulfomonile</taxon>
    </lineage>
</organism>
<evidence type="ECO:0000259" key="2">
    <source>
        <dbReference type="Pfam" id="PF07085"/>
    </source>
</evidence>